<sequence>MTENLNMRFPFSFFWFAKRRTVAGVALGAALALGAMVPQAWADDADATMNQVTAVADSGYGGSMPTYPAGSIDKRNMSKENLPSAPAGTPLCDQARLERAAIGTAVEPAVPQPDGYCALNACFDPATATYMAANGQVTVCR</sequence>
<evidence type="ECO:0000256" key="1">
    <source>
        <dbReference type="SAM" id="SignalP"/>
    </source>
</evidence>
<evidence type="ECO:0000313" key="3">
    <source>
        <dbReference type="Proteomes" id="UP000318709"/>
    </source>
</evidence>
<gene>
    <name evidence="2" type="ORF">E3E12_05950</name>
</gene>
<keyword evidence="1" id="KW-0732">Signal</keyword>
<dbReference type="AlphaFoldDB" id="A0A4Y6UB47"/>
<proteinExistence type="predicted"/>
<accession>A0A4Y6UB47</accession>
<dbReference type="RefSeq" id="WP_141443506.1">
    <property type="nucleotide sequence ID" value="NZ_CP038231.1"/>
</dbReference>
<feature type="chain" id="PRO_5021241546" description="Lectin-like protein BA14k" evidence="1">
    <location>
        <begin position="43"/>
        <end position="141"/>
    </location>
</feature>
<dbReference type="OrthoDB" id="7225166at2"/>
<evidence type="ECO:0008006" key="4">
    <source>
        <dbReference type="Google" id="ProtNLM"/>
    </source>
</evidence>
<dbReference type="EMBL" id="CP038231">
    <property type="protein sequence ID" value="QDH13798.1"/>
    <property type="molecule type" value="Genomic_DNA"/>
</dbReference>
<dbReference type="Proteomes" id="UP000318709">
    <property type="component" value="Chromosome"/>
</dbReference>
<feature type="signal peptide" evidence="1">
    <location>
        <begin position="1"/>
        <end position="42"/>
    </location>
</feature>
<keyword evidence="3" id="KW-1185">Reference proteome</keyword>
<reference evidence="2 3" key="1">
    <citation type="submission" date="2019-03" db="EMBL/GenBank/DDBJ databases">
        <title>The complete genome sequence of Swingsia_sp. F3b2 LMG30590(T).</title>
        <authorList>
            <person name="Chua K.-O."/>
            <person name="Chan K.-G."/>
            <person name="See-Too W.-S."/>
        </authorList>
    </citation>
    <scope>NUCLEOTIDE SEQUENCE [LARGE SCALE GENOMIC DNA]</scope>
    <source>
        <strain evidence="2 3">F3b2</strain>
    </source>
</reference>
<dbReference type="KEGG" id="swf:E3E12_05950"/>
<organism evidence="2 3">
    <name type="scientific">Formicincola oecophyllae</name>
    <dbReference type="NCBI Taxonomy" id="2558361"/>
    <lineage>
        <taxon>Bacteria</taxon>
        <taxon>Pseudomonadati</taxon>
        <taxon>Pseudomonadota</taxon>
        <taxon>Alphaproteobacteria</taxon>
        <taxon>Acetobacterales</taxon>
        <taxon>Acetobacteraceae</taxon>
        <taxon>Formicincola</taxon>
    </lineage>
</organism>
<protein>
    <recommendedName>
        <fullName evidence="4">Lectin-like protein BA14k</fullName>
    </recommendedName>
</protein>
<evidence type="ECO:0000313" key="2">
    <source>
        <dbReference type="EMBL" id="QDH13798.1"/>
    </source>
</evidence>
<name>A0A4Y6UB47_9PROT</name>